<keyword evidence="3" id="KW-1185">Reference proteome</keyword>
<dbReference type="GO" id="GO:0003677">
    <property type="term" value="F:DNA binding"/>
    <property type="evidence" value="ECO:0007669"/>
    <property type="project" value="UniProtKB-KW"/>
</dbReference>
<dbReference type="Pfam" id="PF12728">
    <property type="entry name" value="HTH_17"/>
    <property type="match status" value="1"/>
</dbReference>
<proteinExistence type="predicted"/>
<gene>
    <name evidence="2" type="ORF">HNR05_001347</name>
</gene>
<evidence type="ECO:0000259" key="1">
    <source>
        <dbReference type="Pfam" id="PF12728"/>
    </source>
</evidence>
<reference evidence="2 3" key="1">
    <citation type="submission" date="2020-07" db="EMBL/GenBank/DDBJ databases">
        <title>Sequencing the genomes of 1000 actinobacteria strains.</title>
        <authorList>
            <person name="Klenk H.-P."/>
        </authorList>
    </citation>
    <scope>NUCLEOTIDE SEQUENCE [LARGE SCALE GENOMIC DNA]</scope>
    <source>
        <strain evidence="2 3">LI1</strain>
    </source>
</reference>
<name>A0A7Z0EDB2_9MICO</name>
<dbReference type="Proteomes" id="UP000537260">
    <property type="component" value="Unassembled WGS sequence"/>
</dbReference>
<accession>A0A7Z0EDB2</accession>
<dbReference type="InterPro" id="IPR009061">
    <property type="entry name" value="DNA-bd_dom_put_sf"/>
</dbReference>
<organism evidence="2 3">
    <name type="scientific">Glaciibacter psychrotolerans</name>
    <dbReference type="NCBI Taxonomy" id="670054"/>
    <lineage>
        <taxon>Bacteria</taxon>
        <taxon>Bacillati</taxon>
        <taxon>Actinomycetota</taxon>
        <taxon>Actinomycetes</taxon>
        <taxon>Micrococcales</taxon>
        <taxon>Microbacteriaceae</taxon>
        <taxon>Glaciibacter</taxon>
    </lineage>
</organism>
<dbReference type="AlphaFoldDB" id="A0A7Z0EDB2"/>
<feature type="domain" description="Helix-turn-helix" evidence="1">
    <location>
        <begin position="52"/>
        <end position="103"/>
    </location>
</feature>
<evidence type="ECO:0000313" key="2">
    <source>
        <dbReference type="EMBL" id="NYJ19556.1"/>
    </source>
</evidence>
<dbReference type="InterPro" id="IPR036388">
    <property type="entry name" value="WH-like_DNA-bd_sf"/>
</dbReference>
<protein>
    <submittedName>
        <fullName evidence="2">Putative DNA-binding transcriptional regulator AlpA</fullName>
    </submittedName>
</protein>
<dbReference type="RefSeq" id="WP_343062490.1">
    <property type="nucleotide sequence ID" value="NZ_JACCFM010000001.1"/>
</dbReference>
<sequence length="105" mass="11830">MTRNGPITPVRGGRGVLLPGWIRTRPDPAGLLTASVVHLVGMDPTTQIAPTFLTQRELAELLQLPERTLEDWRLAHTGPPYLKLGRHVRYDLHDVLAWVQEQRHG</sequence>
<keyword evidence="2" id="KW-0238">DNA-binding</keyword>
<dbReference type="EMBL" id="JACCFM010000001">
    <property type="protein sequence ID" value="NYJ19556.1"/>
    <property type="molecule type" value="Genomic_DNA"/>
</dbReference>
<evidence type="ECO:0000313" key="3">
    <source>
        <dbReference type="Proteomes" id="UP000537260"/>
    </source>
</evidence>
<comment type="caution">
    <text evidence="2">The sequence shown here is derived from an EMBL/GenBank/DDBJ whole genome shotgun (WGS) entry which is preliminary data.</text>
</comment>
<dbReference type="InterPro" id="IPR041657">
    <property type="entry name" value="HTH_17"/>
</dbReference>
<dbReference type="Gene3D" id="1.10.10.10">
    <property type="entry name" value="Winged helix-like DNA-binding domain superfamily/Winged helix DNA-binding domain"/>
    <property type="match status" value="1"/>
</dbReference>
<dbReference type="SUPFAM" id="SSF46955">
    <property type="entry name" value="Putative DNA-binding domain"/>
    <property type="match status" value="1"/>
</dbReference>